<dbReference type="PANTHER" id="PTHR43765">
    <property type="entry name" value="2-DEHYDROPANTOATE 2-REDUCTASE-RELATED"/>
    <property type="match status" value="1"/>
</dbReference>
<dbReference type="SUPFAM" id="SSF48179">
    <property type="entry name" value="6-phosphogluconate dehydrogenase C-terminal domain-like"/>
    <property type="match status" value="1"/>
</dbReference>
<dbReference type="InterPro" id="IPR003710">
    <property type="entry name" value="ApbA"/>
</dbReference>
<dbReference type="EC" id="1.1.1.169" evidence="4 11"/>
<feature type="domain" description="Ketopantoate reductase N-terminal" evidence="12">
    <location>
        <begin position="3"/>
        <end position="150"/>
    </location>
</feature>
<organism evidence="14 15">
    <name type="scientific">Stackebrandtia nassauensis (strain DSM 44728 / CIP 108903 / NRRL B-16338 / NBRC 102104 / LLR-40K-21)</name>
    <dbReference type="NCBI Taxonomy" id="446470"/>
    <lineage>
        <taxon>Bacteria</taxon>
        <taxon>Bacillati</taxon>
        <taxon>Actinomycetota</taxon>
        <taxon>Actinomycetes</taxon>
        <taxon>Glycomycetales</taxon>
        <taxon>Glycomycetaceae</taxon>
        <taxon>Stackebrandtia</taxon>
    </lineage>
</organism>
<dbReference type="STRING" id="446470.Snas_3493"/>
<accession>D3PVP2</accession>
<comment type="pathway">
    <text evidence="2 11">Cofactor biosynthesis; (R)-pantothenate biosynthesis; (R)-pantoate from 3-methyl-2-oxobutanoate: step 2/2.</text>
</comment>
<name>D3PVP2_STANL</name>
<dbReference type="RefSeq" id="WP_013018727.1">
    <property type="nucleotide sequence ID" value="NC_013947.1"/>
</dbReference>
<comment type="function">
    <text evidence="1 11">Catalyzes the NADPH-dependent reduction of ketopantoate into pantoic acid.</text>
</comment>
<dbReference type="SUPFAM" id="SSF51735">
    <property type="entry name" value="NAD(P)-binding Rossmann-fold domains"/>
    <property type="match status" value="1"/>
</dbReference>
<evidence type="ECO:0000256" key="7">
    <source>
        <dbReference type="ARBA" id="ARBA00022857"/>
    </source>
</evidence>
<keyword evidence="6 11" id="KW-0566">Pantothenate biosynthesis</keyword>
<dbReference type="AlphaFoldDB" id="D3PVP2"/>
<evidence type="ECO:0000256" key="1">
    <source>
        <dbReference type="ARBA" id="ARBA00002919"/>
    </source>
</evidence>
<feature type="domain" description="Ketopantoate reductase C-terminal" evidence="13">
    <location>
        <begin position="175"/>
        <end position="312"/>
    </location>
</feature>
<proteinExistence type="inferred from homology"/>
<comment type="similarity">
    <text evidence="3 11">Belongs to the ketopantoate reductase family.</text>
</comment>
<evidence type="ECO:0000256" key="6">
    <source>
        <dbReference type="ARBA" id="ARBA00022655"/>
    </source>
</evidence>
<sequence>MKICVYGAGSIGCYVGGRLAATGADVVLIGRERLGAQLADNGLTVTDWQGAKFHVEAPRFDTTPDAASDADLVLVTVKSAATAETASTLAGLLKPGAVVISFQNGLRNAQVLRDGLPSATVLAGMVAFNVVNQGGGAFHGATEGGLEVQQDPSVSAFAEAFARAGIPLARHEDMAGVQAAKLLLNLNNAVNALCGLPLREQLSRKAYRQCLASAQREALAVFAASGIKPAKITPLPPHWIPRLLGTPDAVFARAAKRMLAIDPHARSSMWEDLEAGRVTEVDYINGEIVSLAAAHDRSAPVNQKLVELVHDAETGGRRDWPGEHLLAALRSATTRG</sequence>
<evidence type="ECO:0000256" key="4">
    <source>
        <dbReference type="ARBA" id="ARBA00013014"/>
    </source>
</evidence>
<dbReference type="GO" id="GO:0008677">
    <property type="term" value="F:2-dehydropantoate 2-reductase activity"/>
    <property type="evidence" value="ECO:0007669"/>
    <property type="project" value="UniProtKB-EC"/>
</dbReference>
<dbReference type="KEGG" id="sna:Snas_3493"/>
<evidence type="ECO:0000256" key="8">
    <source>
        <dbReference type="ARBA" id="ARBA00023002"/>
    </source>
</evidence>
<evidence type="ECO:0000256" key="2">
    <source>
        <dbReference type="ARBA" id="ARBA00004994"/>
    </source>
</evidence>
<evidence type="ECO:0000256" key="3">
    <source>
        <dbReference type="ARBA" id="ARBA00007870"/>
    </source>
</evidence>
<dbReference type="InterPro" id="IPR013332">
    <property type="entry name" value="KPR_N"/>
</dbReference>
<dbReference type="GO" id="GO:0015940">
    <property type="term" value="P:pantothenate biosynthetic process"/>
    <property type="evidence" value="ECO:0007669"/>
    <property type="project" value="UniProtKB-UniPathway"/>
</dbReference>
<dbReference type="GO" id="GO:0050661">
    <property type="term" value="F:NADP binding"/>
    <property type="evidence" value="ECO:0007669"/>
    <property type="project" value="TreeGrafter"/>
</dbReference>
<dbReference type="NCBIfam" id="NF006083">
    <property type="entry name" value="PRK08229.1"/>
    <property type="match status" value="1"/>
</dbReference>
<dbReference type="Pfam" id="PF08546">
    <property type="entry name" value="ApbA_C"/>
    <property type="match status" value="1"/>
</dbReference>
<evidence type="ECO:0000259" key="12">
    <source>
        <dbReference type="Pfam" id="PF02558"/>
    </source>
</evidence>
<dbReference type="eggNOG" id="COG1893">
    <property type="taxonomic scope" value="Bacteria"/>
</dbReference>
<evidence type="ECO:0000256" key="5">
    <source>
        <dbReference type="ARBA" id="ARBA00019465"/>
    </source>
</evidence>
<dbReference type="InterPro" id="IPR008927">
    <property type="entry name" value="6-PGluconate_DH-like_C_sf"/>
</dbReference>
<keyword evidence="8 11" id="KW-0560">Oxidoreductase</keyword>
<evidence type="ECO:0000259" key="13">
    <source>
        <dbReference type="Pfam" id="PF08546"/>
    </source>
</evidence>
<gene>
    <name evidence="14" type="ordered locus">Snas_3493</name>
</gene>
<dbReference type="InterPro" id="IPR013752">
    <property type="entry name" value="KPA_reductase"/>
</dbReference>
<evidence type="ECO:0000256" key="10">
    <source>
        <dbReference type="ARBA" id="ARBA00048793"/>
    </source>
</evidence>
<dbReference type="PANTHER" id="PTHR43765:SF2">
    <property type="entry name" value="2-DEHYDROPANTOATE 2-REDUCTASE"/>
    <property type="match status" value="1"/>
</dbReference>
<evidence type="ECO:0000256" key="11">
    <source>
        <dbReference type="RuleBase" id="RU362068"/>
    </source>
</evidence>
<dbReference type="Proteomes" id="UP000000844">
    <property type="component" value="Chromosome"/>
</dbReference>
<dbReference type="InterPro" id="IPR050838">
    <property type="entry name" value="Ketopantoate_reductase"/>
</dbReference>
<dbReference type="EMBL" id="CP001778">
    <property type="protein sequence ID" value="ADD43156.1"/>
    <property type="molecule type" value="Genomic_DNA"/>
</dbReference>
<dbReference type="NCBIfam" id="TIGR00745">
    <property type="entry name" value="apbA_panE"/>
    <property type="match status" value="1"/>
</dbReference>
<dbReference type="Gene3D" id="1.10.1040.10">
    <property type="entry name" value="N-(1-d-carboxylethyl)-l-norvaline Dehydrogenase, domain 2"/>
    <property type="match status" value="1"/>
</dbReference>
<dbReference type="OrthoDB" id="9796561at2"/>
<dbReference type="UniPathway" id="UPA00028">
    <property type="reaction ID" value="UER00004"/>
</dbReference>
<dbReference type="Gene3D" id="3.40.50.720">
    <property type="entry name" value="NAD(P)-binding Rossmann-like Domain"/>
    <property type="match status" value="1"/>
</dbReference>
<evidence type="ECO:0000313" key="15">
    <source>
        <dbReference type="Proteomes" id="UP000000844"/>
    </source>
</evidence>
<dbReference type="Pfam" id="PF02558">
    <property type="entry name" value="ApbA"/>
    <property type="match status" value="1"/>
</dbReference>
<dbReference type="HOGENOM" id="CLU_031468_0_0_11"/>
<evidence type="ECO:0000256" key="9">
    <source>
        <dbReference type="ARBA" id="ARBA00032024"/>
    </source>
</evidence>
<protein>
    <recommendedName>
        <fullName evidence="5 11">2-dehydropantoate 2-reductase</fullName>
        <ecNumber evidence="4 11">1.1.1.169</ecNumber>
    </recommendedName>
    <alternativeName>
        <fullName evidence="9 11">Ketopantoate reductase</fullName>
    </alternativeName>
</protein>
<dbReference type="InterPro" id="IPR036291">
    <property type="entry name" value="NAD(P)-bd_dom_sf"/>
</dbReference>
<keyword evidence="7 11" id="KW-0521">NADP</keyword>
<evidence type="ECO:0000313" key="14">
    <source>
        <dbReference type="EMBL" id="ADD43156.1"/>
    </source>
</evidence>
<dbReference type="InterPro" id="IPR013328">
    <property type="entry name" value="6PGD_dom2"/>
</dbReference>
<reference evidence="14 15" key="1">
    <citation type="journal article" date="2009" name="Stand. Genomic Sci.">
        <title>Complete genome sequence of Stackebrandtia nassauensis type strain (LLR-40K-21).</title>
        <authorList>
            <person name="Munk C."/>
            <person name="Lapidus A."/>
            <person name="Copeland A."/>
            <person name="Jando M."/>
            <person name="Mayilraj S."/>
            <person name="Glavina Del Rio T."/>
            <person name="Nolan M."/>
            <person name="Chen F."/>
            <person name="Lucas S."/>
            <person name="Tice H."/>
            <person name="Cheng J.F."/>
            <person name="Han C."/>
            <person name="Detter J.C."/>
            <person name="Bruce D."/>
            <person name="Goodwin L."/>
            <person name="Chain P."/>
            <person name="Pitluck S."/>
            <person name="Goker M."/>
            <person name="Ovchinikova G."/>
            <person name="Pati A."/>
            <person name="Ivanova N."/>
            <person name="Mavromatis K."/>
            <person name="Chen A."/>
            <person name="Palaniappan K."/>
            <person name="Land M."/>
            <person name="Hauser L."/>
            <person name="Chang Y.J."/>
            <person name="Jeffries C.D."/>
            <person name="Bristow J."/>
            <person name="Eisen J.A."/>
            <person name="Markowitz V."/>
            <person name="Hugenholtz P."/>
            <person name="Kyrpides N.C."/>
            <person name="Klenk H.P."/>
        </authorList>
    </citation>
    <scope>NUCLEOTIDE SEQUENCE [LARGE SCALE GENOMIC DNA]</scope>
    <source>
        <strain evidence="15">DSM 44728 / CIP 108903 / NRRL B-16338 / NBRC 102104 / LLR-40K-21</strain>
    </source>
</reference>
<comment type="catalytic activity">
    <reaction evidence="10 11">
        <text>(R)-pantoate + NADP(+) = 2-dehydropantoate + NADPH + H(+)</text>
        <dbReference type="Rhea" id="RHEA:16233"/>
        <dbReference type="ChEBI" id="CHEBI:11561"/>
        <dbReference type="ChEBI" id="CHEBI:15378"/>
        <dbReference type="ChEBI" id="CHEBI:15980"/>
        <dbReference type="ChEBI" id="CHEBI:57783"/>
        <dbReference type="ChEBI" id="CHEBI:58349"/>
        <dbReference type="EC" id="1.1.1.169"/>
    </reaction>
</comment>
<dbReference type="GO" id="GO:0005737">
    <property type="term" value="C:cytoplasm"/>
    <property type="evidence" value="ECO:0007669"/>
    <property type="project" value="TreeGrafter"/>
</dbReference>
<keyword evidence="15" id="KW-1185">Reference proteome</keyword>